<keyword evidence="4 9" id="KW-0812">Transmembrane</keyword>
<evidence type="ECO:0000256" key="1">
    <source>
        <dbReference type="ARBA" id="ARBA00004141"/>
    </source>
</evidence>
<feature type="transmembrane region" description="Helical" evidence="9">
    <location>
        <begin position="301"/>
        <end position="329"/>
    </location>
</feature>
<comment type="subcellular location">
    <subcellularLocation>
        <location evidence="1 9">Membrane</location>
        <topology evidence="1 9">Multi-pass membrane protein</topology>
    </subcellularLocation>
</comment>
<dbReference type="OrthoDB" id="1132709at2"/>
<feature type="transmembrane region" description="Helical" evidence="9">
    <location>
        <begin position="116"/>
        <end position="137"/>
    </location>
</feature>
<feature type="transmembrane region" description="Helical" evidence="9">
    <location>
        <begin position="149"/>
        <end position="169"/>
    </location>
</feature>
<dbReference type="EMBL" id="CP019344">
    <property type="protein sequence ID" value="ARN78336.1"/>
    <property type="molecule type" value="Genomic_DNA"/>
</dbReference>
<comment type="similarity">
    <text evidence="2 9">Belongs to the ADP/ATP translocase tlc family.</text>
</comment>
<evidence type="ECO:0000256" key="7">
    <source>
        <dbReference type="ARBA" id="ARBA00022989"/>
    </source>
</evidence>
<dbReference type="PANTHER" id="PTHR31187">
    <property type="match status" value="1"/>
</dbReference>
<feature type="transmembrane region" description="Helical" evidence="9">
    <location>
        <begin position="232"/>
        <end position="249"/>
    </location>
</feature>
<keyword evidence="8 9" id="KW-0472">Membrane</keyword>
<feature type="transmembrane region" description="Helical" evidence="9">
    <location>
        <begin position="55"/>
        <end position="74"/>
    </location>
</feature>
<evidence type="ECO:0000256" key="6">
    <source>
        <dbReference type="ARBA" id="ARBA00022840"/>
    </source>
</evidence>
<evidence type="ECO:0000313" key="11">
    <source>
        <dbReference type="Proteomes" id="UP000193431"/>
    </source>
</evidence>
<dbReference type="STRING" id="331648.BST97_10240"/>
<feature type="transmembrane region" description="Helical" evidence="9">
    <location>
        <begin position="175"/>
        <end position="195"/>
    </location>
</feature>
<dbReference type="SUPFAM" id="SSF48371">
    <property type="entry name" value="ARM repeat"/>
    <property type="match status" value="1"/>
</dbReference>
<evidence type="ECO:0000313" key="10">
    <source>
        <dbReference type="EMBL" id="ARN78336.1"/>
    </source>
</evidence>
<keyword evidence="3 9" id="KW-0813">Transport</keyword>
<organism evidence="10 11">
    <name type="scientific">Nonlabens spongiae</name>
    <dbReference type="NCBI Taxonomy" id="331648"/>
    <lineage>
        <taxon>Bacteria</taxon>
        <taxon>Pseudomonadati</taxon>
        <taxon>Bacteroidota</taxon>
        <taxon>Flavobacteriia</taxon>
        <taxon>Flavobacteriales</taxon>
        <taxon>Flavobacteriaceae</taxon>
        <taxon>Nonlabens</taxon>
    </lineage>
</organism>
<evidence type="ECO:0000256" key="2">
    <source>
        <dbReference type="ARBA" id="ARBA00007127"/>
    </source>
</evidence>
<dbReference type="Pfam" id="PF03219">
    <property type="entry name" value="TLC"/>
    <property type="match status" value="1"/>
</dbReference>
<evidence type="ECO:0000256" key="5">
    <source>
        <dbReference type="ARBA" id="ARBA00022741"/>
    </source>
</evidence>
<dbReference type="PANTHER" id="PTHR31187:SF1">
    <property type="entry name" value="ADP,ATP CARRIER PROTEIN 1"/>
    <property type="match status" value="1"/>
</dbReference>
<dbReference type="Proteomes" id="UP000193431">
    <property type="component" value="Chromosome"/>
</dbReference>
<sequence length="939" mass="106277">MKQLSQQVHKFFDVREGELSISLWMFFYIFLVICALLIVKPTVNALFLSELGADALAEAFIITAVVAVILSYIYNKSLERYALRHVIRTTLYTFSGIFVIMGGLVALGLVSGLVAYLFYIFVGMFALLATSQFWVLANVVFNVREAKRLFGLIGSGGILGGIVGGYLTSLLAQSLGNSVLIVMAGIMIASCVFIFKKIWKDRVQNLSKYKRKERATVSTESSINLIFKSRHLSFLAATIGLGVLVAKLIDYQFSNIASTQIPDAKDLAAFFGFWFSTFNIVSLGIQLFVTRHILERTDIGISLVVLPLGVIACCLLLLVFPELWIVIILKGLDGSLKQSLHKSSVELLALPIPSDVKNKTKTFIDVVVDSLATGLAGLFLIFIIRGLQLPSETITALIIFLVVAWVYIVYRVRDTYLGTFRESIMSREALDKRKRSTAQIRKNMRLIFETGSDQDILNMLERVPEVAHSSLVDPVRALLMHDNLKIKAKAVEHIEFLTNRPIPEIQDLLKYRDNDLIIAVMDYLISQDRIAYHFYENYLNDEDDFTATAALLALARNAKDNPKLAEKYNLELRVNIYIDELESSDSDLRIPEIIRLIETLGFVKDSRYHGIIERYLNHQNPLLKTAAINAAGTLALDRFLPILFRELDDFSFRESVTTAIAKYGNHIIPRLERKYLDQNESIQVKLLIPEIVASIKTERSFRTLVRMCLNGNFKARTRSSQLLYEWRESGCPYKIRSRILRTAVNKEVNLHKLLLNNYFSLKIIERSALNPNKVISLPEKTARTHLINQIKAAMDEGLKRIFHLLSLFYEPEDVFIAYRGLVSNRRESKLNALEYLDGLLGRNLKGLLFPIIESGIINADLDSDAYHSKVDLMNEETCFKTLADIGDQSINLKLLDLIEFVEKDYSITVLRAFRSSGNEAIAVRAMELLDERRPDSKTA</sequence>
<accession>A0A1W6MLE5</accession>
<proteinExistence type="inferred from homology"/>
<feature type="transmembrane region" description="Helical" evidence="9">
    <location>
        <begin position="363"/>
        <end position="384"/>
    </location>
</feature>
<evidence type="ECO:0000256" key="9">
    <source>
        <dbReference type="RuleBase" id="RU363121"/>
    </source>
</evidence>
<dbReference type="InterPro" id="IPR004667">
    <property type="entry name" value="ADP_ATP_car_bac_type"/>
</dbReference>
<dbReference type="InterPro" id="IPR036259">
    <property type="entry name" value="MFS_trans_sf"/>
</dbReference>
<protein>
    <recommendedName>
        <fullName evidence="9">ADP,ATP carrier protein</fullName>
    </recommendedName>
</protein>
<dbReference type="GO" id="GO:0005524">
    <property type="term" value="F:ATP binding"/>
    <property type="evidence" value="ECO:0007669"/>
    <property type="project" value="UniProtKB-KW"/>
</dbReference>
<keyword evidence="6 9" id="KW-0067">ATP-binding</keyword>
<feature type="transmembrane region" description="Helical" evidence="9">
    <location>
        <begin position="86"/>
        <end position="110"/>
    </location>
</feature>
<feature type="transmembrane region" description="Helical" evidence="9">
    <location>
        <begin position="21"/>
        <end position="43"/>
    </location>
</feature>
<dbReference type="GO" id="GO:0016020">
    <property type="term" value="C:membrane"/>
    <property type="evidence" value="ECO:0007669"/>
    <property type="project" value="UniProtKB-SubCell"/>
</dbReference>
<evidence type="ECO:0000256" key="4">
    <source>
        <dbReference type="ARBA" id="ARBA00022692"/>
    </source>
</evidence>
<dbReference type="Gene3D" id="1.20.1250.20">
    <property type="entry name" value="MFS general substrate transporter like domains"/>
    <property type="match status" value="2"/>
</dbReference>
<evidence type="ECO:0000256" key="3">
    <source>
        <dbReference type="ARBA" id="ARBA00022448"/>
    </source>
</evidence>
<feature type="transmembrane region" description="Helical" evidence="9">
    <location>
        <begin position="393"/>
        <end position="410"/>
    </location>
</feature>
<keyword evidence="7 9" id="KW-1133">Transmembrane helix</keyword>
<gene>
    <name evidence="10" type="ORF">BST97_10240</name>
</gene>
<dbReference type="Gene3D" id="1.25.10.10">
    <property type="entry name" value="Leucine-rich Repeat Variant"/>
    <property type="match status" value="1"/>
</dbReference>
<dbReference type="AlphaFoldDB" id="A0A1W6MLE5"/>
<feature type="transmembrane region" description="Helical" evidence="9">
    <location>
        <begin position="269"/>
        <end position="289"/>
    </location>
</feature>
<dbReference type="CDD" id="cd06174">
    <property type="entry name" value="MFS"/>
    <property type="match status" value="1"/>
</dbReference>
<dbReference type="InterPro" id="IPR016024">
    <property type="entry name" value="ARM-type_fold"/>
</dbReference>
<dbReference type="GO" id="GO:0005471">
    <property type="term" value="F:ATP:ADP antiporter activity"/>
    <property type="evidence" value="ECO:0007669"/>
    <property type="project" value="InterPro"/>
</dbReference>
<name>A0A1W6MLE5_9FLAO</name>
<keyword evidence="11" id="KW-1185">Reference proteome</keyword>
<dbReference type="InterPro" id="IPR011989">
    <property type="entry name" value="ARM-like"/>
</dbReference>
<evidence type="ECO:0000256" key="8">
    <source>
        <dbReference type="ARBA" id="ARBA00023136"/>
    </source>
</evidence>
<keyword evidence="5 9" id="KW-0547">Nucleotide-binding</keyword>
<dbReference type="RefSeq" id="WP_085767139.1">
    <property type="nucleotide sequence ID" value="NZ_CP019344.1"/>
</dbReference>
<reference evidence="10 11" key="1">
    <citation type="submission" date="2016-11" db="EMBL/GenBank/DDBJ databases">
        <title>Trade-off between light-utilization and light-protection in marine flavobacteria.</title>
        <authorList>
            <person name="Kumagai Y."/>
        </authorList>
    </citation>
    <scope>NUCLEOTIDE SEQUENCE [LARGE SCALE GENOMIC DNA]</scope>
    <source>
        <strain evidence="10 11">JCM 13191</strain>
    </source>
</reference>
<dbReference type="SUPFAM" id="SSF103473">
    <property type="entry name" value="MFS general substrate transporter"/>
    <property type="match status" value="1"/>
</dbReference>